<dbReference type="Proteomes" id="UP000215367">
    <property type="component" value="Unassembled WGS sequence"/>
</dbReference>
<dbReference type="AlphaFoldDB" id="A0A235HF21"/>
<name>A0A235HF21_AZOBR</name>
<keyword evidence="1" id="KW-0614">Plasmid</keyword>
<evidence type="ECO:0000313" key="1">
    <source>
        <dbReference type="EMBL" id="OYD84044.1"/>
    </source>
</evidence>
<evidence type="ECO:0008006" key="3">
    <source>
        <dbReference type="Google" id="ProtNLM"/>
    </source>
</evidence>
<sequence>MPNDSSRASDLLASVAARLRGPAGTGEDLKAIADACEEARAAGLGADPALMAGLENAVADADPILRESALGHISGDLRRFARILDMVENVLDLAPLDGINQIYWSMQRQLFLSRMDAASMSDFFMARLFPFYERFLGELARRLDLRPAPRPAGAPGTGRVVMVTNQLLSAYHQPSRDLLRQAALLQGAAGREVLILNTNMMPDRYHSPFVPPFAAAIEAQLDGEQFIAFEDQRFRLISSVEPGLTAGKLKGFLAAVEAFDPDVVIGFGGSVLLADLLGVVRPLLCIPTTTGTPVSLADITLDFGGTTPPPEGGRFARAWRPFRLGLSLRRDEGASPAGRADFGIPEDAFPCVVIGNRLDAEVGSAFLALLERLLDAIPRAIVLFAGDAGALPGRVAASRHAGRLRCLGWVERIDGLLGLCSLCLNPRRTGGGASAAQALAAGVPILSFPGGDVASVAGPDFLVADENTFVARAAALADSPERLEQARAAARARFVAVQGEGGDASRLAALLDEAVTLHRQRA</sequence>
<geneLocation type="plasmid" evidence="1">
    <name>unnamed</name>
</geneLocation>
<proteinExistence type="predicted"/>
<organism evidence="1 2">
    <name type="scientific">Azospirillum brasilense</name>
    <dbReference type="NCBI Taxonomy" id="192"/>
    <lineage>
        <taxon>Bacteria</taxon>
        <taxon>Pseudomonadati</taxon>
        <taxon>Pseudomonadota</taxon>
        <taxon>Alphaproteobacteria</taxon>
        <taxon>Rhodospirillales</taxon>
        <taxon>Azospirillaceae</taxon>
        <taxon>Azospirillum</taxon>
    </lineage>
</organism>
<protein>
    <recommendedName>
        <fullName evidence="3">Glycosyltransferase</fullName>
    </recommendedName>
</protein>
<comment type="caution">
    <text evidence="1">The sequence shown here is derived from an EMBL/GenBank/DDBJ whole genome shotgun (WGS) entry which is preliminary data.</text>
</comment>
<dbReference type="EMBL" id="NOWT01000009">
    <property type="protein sequence ID" value="OYD84044.1"/>
    <property type="molecule type" value="Genomic_DNA"/>
</dbReference>
<dbReference type="SUPFAM" id="SSF53756">
    <property type="entry name" value="UDP-Glycosyltransferase/glycogen phosphorylase"/>
    <property type="match status" value="1"/>
</dbReference>
<dbReference type="RefSeq" id="WP_094303394.1">
    <property type="nucleotide sequence ID" value="NZ_NOWT01000009.1"/>
</dbReference>
<evidence type="ECO:0000313" key="2">
    <source>
        <dbReference type="Proteomes" id="UP000215367"/>
    </source>
</evidence>
<accession>A0A235HF21</accession>
<dbReference type="Gene3D" id="3.40.50.2000">
    <property type="entry name" value="Glycogen Phosphorylase B"/>
    <property type="match status" value="1"/>
</dbReference>
<reference evidence="1 2" key="1">
    <citation type="submission" date="2017-07" db="EMBL/GenBank/DDBJ databases">
        <title>Whole genome sequence of Azospirillum brasilense 2A1, a potential biofertilizer strain.</title>
        <authorList>
            <person name="Fontana C.A."/>
            <person name="Toffoli L.M."/>
            <person name="Salazar S.M."/>
            <person name="Puglisi E."/>
            <person name="Pedraza R."/>
            <person name="Bassi D."/>
            <person name="Cocconcelli P.S."/>
        </authorList>
    </citation>
    <scope>NUCLEOTIDE SEQUENCE [LARGE SCALE GENOMIC DNA]</scope>
    <source>
        <strain evidence="1 2">2A1</strain>
        <plasmid evidence="1">unnamed</plasmid>
    </source>
</reference>
<gene>
    <name evidence="1" type="ORF">CHT98_11745</name>
</gene>